<dbReference type="PROSITE" id="PS51549">
    <property type="entry name" value="DM13"/>
    <property type="match status" value="2"/>
</dbReference>
<gene>
    <name evidence="7" type="primary">LOC100368880</name>
</gene>
<name>A0ABM0M621_SACKO</name>
<dbReference type="Pfam" id="PF10517">
    <property type="entry name" value="DM13"/>
    <property type="match status" value="2"/>
</dbReference>
<dbReference type="InterPro" id="IPR045266">
    <property type="entry name" value="DOH_DOMON"/>
</dbReference>
<dbReference type="InterPro" id="IPR019545">
    <property type="entry name" value="DM13_domain"/>
</dbReference>
<feature type="chain" id="PRO_5046254615" evidence="3">
    <location>
        <begin position="26"/>
        <end position="667"/>
    </location>
</feature>
<dbReference type="Pfam" id="PF25489">
    <property type="entry name" value="At5g54830"/>
    <property type="match status" value="2"/>
</dbReference>
<evidence type="ECO:0000259" key="5">
    <source>
        <dbReference type="PROSITE" id="PS51549"/>
    </source>
</evidence>
<reference evidence="7" key="1">
    <citation type="submission" date="2025-08" db="UniProtKB">
        <authorList>
            <consortium name="RefSeq"/>
        </authorList>
    </citation>
    <scope>IDENTIFICATION</scope>
    <source>
        <tissue evidence="7">Testes</tissue>
    </source>
</reference>
<evidence type="ECO:0000313" key="7">
    <source>
        <dbReference type="RefSeq" id="XP_006815462.1"/>
    </source>
</evidence>
<feature type="signal peptide" evidence="3">
    <location>
        <begin position="1"/>
        <end position="25"/>
    </location>
</feature>
<keyword evidence="2" id="KW-0472">Membrane</keyword>
<keyword evidence="3" id="KW-0732">Signal</keyword>
<keyword evidence="2" id="KW-0812">Transmembrane</keyword>
<accession>A0ABM0M621</accession>
<dbReference type="SMART" id="SM00664">
    <property type="entry name" value="DoH"/>
    <property type="match status" value="1"/>
</dbReference>
<proteinExistence type="predicted"/>
<organism evidence="6 7">
    <name type="scientific">Saccoglossus kowalevskii</name>
    <name type="common">Acorn worm</name>
    <dbReference type="NCBI Taxonomy" id="10224"/>
    <lineage>
        <taxon>Eukaryota</taxon>
        <taxon>Metazoa</taxon>
        <taxon>Hemichordata</taxon>
        <taxon>Enteropneusta</taxon>
        <taxon>Harrimaniidae</taxon>
        <taxon>Saccoglossus</taxon>
    </lineage>
</organism>
<sequence>MGHTLAYFSALVAILSLTGVCEVWSSSPYHGKFISDFTTLAHGVTGTVYAVDDHRIRIVGFNYDGAAPDAFFWGGTTDEPGSSGEVIPDEFGRTATKLGTYINRSITITLPDGKTINNYRWVSVWCRDFTVDFGHIYIPNNFDAPLEYDAGPFREYAHGLKGHVYITDSRTFRIENLHYDGNGPDAYFWVGTGSSPHRRGSKVPDENGSTRKLSGYNGDTISITMTSEMTVFDIDWLSMWCVAAVQNFGHVDIPDKSELNIPPYIDDSSDTSYDNCEVLNDNFHVSWTLEGSYIQIQLSGRVDRGEYLAFGLSGSDVGTVMIGSDVTVAWTDENNDAFAVDYSLTAYGQCSVGYGACPDAEADGVDDVYDSFAVITDGITRIGFTRQLDTGDSVDNAIPSDGEVYISWAIGLINPNGLAAKHHTVPSGNVKLNFGRVNSDNCPSFPDTTLKPVTPWEEVCLDGDEDNTVFRVRIGQAGGRRGYTAITGLVSWGIAWYINETLIPVLRLKRGVNYTFIIEGGDDPMQSASYHPFYITDDPVGGYVQKSQEEREQVKVYAGVEFENGNPSPTAAGRYCEYKTTGVDQSEESETFEDYFKTLKLDCEEGAPGELLWTPDENTPDTVYYQCYTHQYLGWKITFNDAAGIYLTSASHNIVLSILILICIWIV</sequence>
<keyword evidence="2" id="KW-1133">Transmembrane helix</keyword>
<protein>
    <submittedName>
        <fullName evidence="7">Protein Skeletor, isoforms D/E-like</fullName>
    </submittedName>
</protein>
<dbReference type="PANTHER" id="PTHR24036">
    <property type="entry name" value="SKELETOR-RELATED"/>
    <property type="match status" value="1"/>
</dbReference>
<dbReference type="Proteomes" id="UP000694865">
    <property type="component" value="Unplaced"/>
</dbReference>
<feature type="transmembrane region" description="Helical" evidence="2">
    <location>
        <begin position="645"/>
        <end position="666"/>
    </location>
</feature>
<evidence type="ECO:0000256" key="3">
    <source>
        <dbReference type="SAM" id="SignalP"/>
    </source>
</evidence>
<dbReference type="SMART" id="SM00686">
    <property type="entry name" value="DM13"/>
    <property type="match status" value="2"/>
</dbReference>
<dbReference type="PROSITE" id="PS50836">
    <property type="entry name" value="DOMON"/>
    <property type="match status" value="1"/>
</dbReference>
<dbReference type="RefSeq" id="XP_006815462.1">
    <property type="nucleotide sequence ID" value="XM_006815399.1"/>
</dbReference>
<feature type="domain" description="DM13" evidence="5">
    <location>
        <begin position="31"/>
        <end position="139"/>
    </location>
</feature>
<dbReference type="InterPro" id="IPR052126">
    <property type="entry name" value="Spindle_Org/Thrombomodulin"/>
</dbReference>
<feature type="domain" description="DM13" evidence="5">
    <location>
        <begin position="146"/>
        <end position="254"/>
    </location>
</feature>
<feature type="domain" description="DOMON" evidence="4">
    <location>
        <begin position="281"/>
        <end position="411"/>
    </location>
</feature>
<dbReference type="PANTHER" id="PTHR24036:SF5">
    <property type="entry name" value="THROMBOMODULIN"/>
    <property type="match status" value="1"/>
</dbReference>
<keyword evidence="1" id="KW-0677">Repeat</keyword>
<evidence type="ECO:0000259" key="4">
    <source>
        <dbReference type="PROSITE" id="PS50836"/>
    </source>
</evidence>
<dbReference type="InterPro" id="IPR057443">
    <property type="entry name" value="At5g54830-like"/>
</dbReference>
<evidence type="ECO:0000256" key="1">
    <source>
        <dbReference type="ARBA" id="ARBA00022737"/>
    </source>
</evidence>
<keyword evidence="6" id="KW-1185">Reference proteome</keyword>
<dbReference type="GeneID" id="100368880"/>
<evidence type="ECO:0000256" key="2">
    <source>
        <dbReference type="SAM" id="Phobius"/>
    </source>
</evidence>
<dbReference type="InterPro" id="IPR005018">
    <property type="entry name" value="DOMON_domain"/>
</dbReference>
<dbReference type="CDD" id="cd09631">
    <property type="entry name" value="DOMON_DOH"/>
    <property type="match status" value="1"/>
</dbReference>
<dbReference type="Pfam" id="PF03351">
    <property type="entry name" value="DOMON"/>
    <property type="match status" value="1"/>
</dbReference>
<evidence type="ECO:0000313" key="6">
    <source>
        <dbReference type="Proteomes" id="UP000694865"/>
    </source>
</evidence>